<evidence type="ECO:0000259" key="11">
    <source>
        <dbReference type="Pfam" id="PF20452"/>
    </source>
</evidence>
<evidence type="ECO:0000256" key="3">
    <source>
        <dbReference type="ARBA" id="ARBA00023015"/>
    </source>
</evidence>
<keyword evidence="7" id="KW-0539">Nucleus</keyword>
<reference evidence="12" key="1">
    <citation type="submission" date="2024-02" db="EMBL/GenBank/DDBJ databases">
        <authorList>
            <consortium name="ELIXIR-Norway"/>
            <consortium name="Elixir Norway"/>
        </authorList>
    </citation>
    <scope>NUCLEOTIDE SEQUENCE</scope>
</reference>
<dbReference type="Pfam" id="PF07887">
    <property type="entry name" value="Calmodulin_bind"/>
    <property type="match status" value="1"/>
</dbReference>
<keyword evidence="4" id="KW-0238">DNA-binding</keyword>
<protein>
    <recommendedName>
        <fullName evidence="14">Calmodulin-binding protein</fullName>
    </recommendedName>
</protein>
<evidence type="ECO:0000256" key="8">
    <source>
        <dbReference type="SAM" id="MobiDB-lite"/>
    </source>
</evidence>
<keyword evidence="13" id="KW-1185">Reference proteome</keyword>
<dbReference type="PANTHER" id="PTHR31713">
    <property type="entry name" value="OS02G0177800 PROTEIN"/>
    <property type="match status" value="1"/>
</dbReference>
<dbReference type="EMBL" id="OZ020113">
    <property type="protein sequence ID" value="CAK9265994.1"/>
    <property type="molecule type" value="Genomic_DNA"/>
</dbReference>
<evidence type="ECO:0000313" key="12">
    <source>
        <dbReference type="EMBL" id="CAK9265994.1"/>
    </source>
</evidence>
<evidence type="ECO:0000256" key="7">
    <source>
        <dbReference type="ARBA" id="ARBA00023242"/>
    </source>
</evidence>
<dbReference type="PANTHER" id="PTHR31713:SF96">
    <property type="entry name" value="OS02G0562300 PROTEIN"/>
    <property type="match status" value="1"/>
</dbReference>
<name>A0ABP0WHT0_9BRYO</name>
<keyword evidence="3" id="KW-0805">Transcription regulation</keyword>
<dbReference type="InterPro" id="IPR012416">
    <property type="entry name" value="CBP60"/>
</dbReference>
<evidence type="ECO:0000256" key="1">
    <source>
        <dbReference type="ARBA" id="ARBA00004123"/>
    </source>
</evidence>
<evidence type="ECO:0000256" key="5">
    <source>
        <dbReference type="ARBA" id="ARBA00023159"/>
    </source>
</evidence>
<dbReference type="Pfam" id="PF20452">
    <property type="entry name" value="Calmod_bind_C"/>
    <property type="match status" value="1"/>
</dbReference>
<evidence type="ECO:0008006" key="14">
    <source>
        <dbReference type="Google" id="ProtNLM"/>
    </source>
</evidence>
<feature type="domain" description="Calmodulin binding protein central" evidence="10">
    <location>
        <begin position="278"/>
        <end position="343"/>
    </location>
</feature>
<evidence type="ECO:0000256" key="6">
    <source>
        <dbReference type="ARBA" id="ARBA00023163"/>
    </source>
</evidence>
<accession>A0ABP0WHT0</accession>
<organism evidence="12 13">
    <name type="scientific">Sphagnum jensenii</name>
    <dbReference type="NCBI Taxonomy" id="128206"/>
    <lineage>
        <taxon>Eukaryota</taxon>
        <taxon>Viridiplantae</taxon>
        <taxon>Streptophyta</taxon>
        <taxon>Embryophyta</taxon>
        <taxon>Bryophyta</taxon>
        <taxon>Sphagnophytina</taxon>
        <taxon>Sphagnopsida</taxon>
        <taxon>Sphagnales</taxon>
        <taxon>Sphagnaceae</taxon>
        <taxon>Sphagnum</taxon>
    </lineage>
</organism>
<dbReference type="Proteomes" id="UP001497444">
    <property type="component" value="Chromosome 18"/>
</dbReference>
<feature type="region of interest" description="Disordered" evidence="8">
    <location>
        <begin position="442"/>
        <end position="480"/>
    </location>
</feature>
<dbReference type="InterPro" id="IPR046831">
    <property type="entry name" value="Calmodulin_bind_N"/>
</dbReference>
<evidence type="ECO:0000313" key="13">
    <source>
        <dbReference type="Proteomes" id="UP001497444"/>
    </source>
</evidence>
<feature type="region of interest" description="Disordered" evidence="8">
    <location>
        <begin position="623"/>
        <end position="658"/>
    </location>
</feature>
<keyword evidence="6" id="KW-0804">Transcription</keyword>
<evidence type="ECO:0000256" key="4">
    <source>
        <dbReference type="ARBA" id="ARBA00023125"/>
    </source>
</evidence>
<keyword evidence="5" id="KW-0010">Activator</keyword>
<evidence type="ECO:0000256" key="2">
    <source>
        <dbReference type="ARBA" id="ARBA00007214"/>
    </source>
</evidence>
<feature type="domain" description="Calmodulin binding protein-like N-terminal" evidence="9">
    <location>
        <begin position="101"/>
        <end position="265"/>
    </location>
</feature>
<comment type="similarity">
    <text evidence="2">Belongs to the plant ACBP60 protein family.</text>
</comment>
<comment type="subcellular location">
    <subcellularLocation>
        <location evidence="1">Nucleus</location>
    </subcellularLocation>
</comment>
<dbReference type="Pfam" id="PF20451">
    <property type="entry name" value="Calmod_bind_M"/>
    <property type="match status" value="1"/>
</dbReference>
<dbReference type="InterPro" id="IPR046829">
    <property type="entry name" value="Calmod_bind_C"/>
</dbReference>
<sequence>MMANALVALDQEEAAAVVTSNEKRIYQGSAAGIPPRDGSKRPRLTLFSVVMEAIKLDSLQKKILPDLEPLLRKVVKEELDYALSSTNFFPTRVETCNERILQLVFKNKLSQTLFTGSKVEAEDGTPIQVQLLDAKTRELVSSGPEATARLEIVALDGDFAAAATSSSETAAAADEEGKLKTSYWEQSDFEHYTLKEREGKRPLLTGDLSVCLKEGEASLGEFQFTDNSSWIRSRKFCLGIKVAPGYCQGIRIREAKTDRFIVKDHRGESYKKHYPPSLEDEVWRLDKIGKDGAFHKRLSQANIFTVEDFLRFHSMQPEKLRKILGNGMSTKIWDATVEHAQTCASGSKQHIYIHQNGLSIIFNNIFQWVAIKENSQSEHRAADSLHHKEKATVEKLMKALANGNWKDLIHEYDGERSLDVNPSLQGDGSMAGSNAGYMQQEENHLVSQSYSTQEAASGLQSSLPDQRNYMMDSSRSSLNDNEFSQQQPLLAASCLYPAQMQGYITNGMPNWVPTPSLLTAMIPPPPCSLALPPEPASSGAISSIHPEAIQWQSCHHPCQDLSKWSAANCGEGATQELEVEMMDPGNMSTYLPTYNTSWQDVNNNTSAYGFNTTSPCIISGELIPHTTTNSGEQPPQRIKLPAPPWGTSKPPRAGVRQV</sequence>
<evidence type="ECO:0000259" key="9">
    <source>
        <dbReference type="Pfam" id="PF07887"/>
    </source>
</evidence>
<proteinExistence type="inferred from homology"/>
<feature type="compositionally biased region" description="Polar residues" evidence="8">
    <location>
        <begin position="445"/>
        <end position="480"/>
    </location>
</feature>
<dbReference type="InterPro" id="IPR046830">
    <property type="entry name" value="Calmod_bind_M"/>
</dbReference>
<gene>
    <name evidence="12" type="ORF">CSSPJE1EN1_LOCUS11472</name>
</gene>
<feature type="domain" description="Calmodulin binding protein C-terminal" evidence="11">
    <location>
        <begin position="350"/>
        <end position="408"/>
    </location>
</feature>
<evidence type="ECO:0000259" key="10">
    <source>
        <dbReference type="Pfam" id="PF20451"/>
    </source>
</evidence>